<dbReference type="GO" id="GO:0003723">
    <property type="term" value="F:RNA binding"/>
    <property type="evidence" value="ECO:0007669"/>
    <property type="project" value="UniProtKB-UniRule"/>
</dbReference>
<evidence type="ECO:0000313" key="12">
    <source>
        <dbReference type="Proteomes" id="UP000242180"/>
    </source>
</evidence>
<keyword evidence="6" id="KW-0694">RNA-binding</keyword>
<feature type="domain" description="RanBP2-type" evidence="10">
    <location>
        <begin position="201"/>
        <end position="232"/>
    </location>
</feature>
<keyword evidence="3 7" id="KW-0863">Zinc-finger</keyword>
<dbReference type="InParanoid" id="A0A1X2HJU4"/>
<protein>
    <recommendedName>
        <fullName evidence="13">RRM domain-containing protein</fullName>
    </recommendedName>
</protein>
<feature type="region of interest" description="Disordered" evidence="8">
    <location>
        <begin position="1"/>
        <end position="117"/>
    </location>
</feature>
<evidence type="ECO:0000256" key="5">
    <source>
        <dbReference type="ARBA" id="ARBA00023242"/>
    </source>
</evidence>
<feature type="compositionally biased region" description="Basic and acidic residues" evidence="8">
    <location>
        <begin position="81"/>
        <end position="105"/>
    </location>
</feature>
<evidence type="ECO:0000256" key="4">
    <source>
        <dbReference type="ARBA" id="ARBA00022833"/>
    </source>
</evidence>
<dbReference type="OrthoDB" id="439808at2759"/>
<dbReference type="Gene3D" id="3.30.70.330">
    <property type="match status" value="2"/>
</dbReference>
<evidence type="ECO:0000256" key="6">
    <source>
        <dbReference type="PROSITE-ProRule" id="PRU00176"/>
    </source>
</evidence>
<feature type="domain" description="RRM" evidence="9">
    <location>
        <begin position="117"/>
        <end position="197"/>
    </location>
</feature>
<keyword evidence="5" id="KW-0539">Nucleus</keyword>
<evidence type="ECO:0000256" key="1">
    <source>
        <dbReference type="ARBA" id="ARBA00004123"/>
    </source>
</evidence>
<reference evidence="11 12" key="1">
    <citation type="submission" date="2016-07" db="EMBL/GenBank/DDBJ databases">
        <title>Pervasive Adenine N6-methylation of Active Genes in Fungi.</title>
        <authorList>
            <consortium name="DOE Joint Genome Institute"/>
            <person name="Mondo S.J."/>
            <person name="Dannebaum R.O."/>
            <person name="Kuo R.C."/>
            <person name="Labutti K."/>
            <person name="Haridas S."/>
            <person name="Kuo A."/>
            <person name="Salamov A."/>
            <person name="Ahrendt S.R."/>
            <person name="Lipzen A."/>
            <person name="Sullivan W."/>
            <person name="Andreopoulos W.B."/>
            <person name="Clum A."/>
            <person name="Lindquist E."/>
            <person name="Daum C."/>
            <person name="Ramamoorthy G.K."/>
            <person name="Gryganskyi A."/>
            <person name="Culley D."/>
            <person name="Magnuson J.K."/>
            <person name="James T.Y."/>
            <person name="O'Malley M.A."/>
            <person name="Stajich J.E."/>
            <person name="Spatafora J.W."/>
            <person name="Visel A."/>
            <person name="Grigoriev I.V."/>
        </authorList>
    </citation>
    <scope>NUCLEOTIDE SEQUENCE [LARGE SCALE GENOMIC DNA]</scope>
    <source>
        <strain evidence="11 12">NRRL 2496</strain>
    </source>
</reference>
<sequence length="337" mass="40040">MSQHHRHHPSRDNSRWDRERGRSRSPSRHRSLNRQRSPNRHRDHADHRHRQHHHDHNNQYRHHRDRDDPSSPQDYHYQRSRHYEEDDDWGRRYDDHRSQRSHREASLPPEHPGEPNINVVLRHLPDRYQEPEIHKCLEDMGGDVDEVNLIRDRDTGESRKFAFVRFVSVGHATQFVEKHYPHFYMGRHRVRIDYSHNDNTKDDKSEWRCVRCGKYNDESRRNCIECKKPFGGGGGAYTRMKESETLKISDGVRDVSYVPNSLLLLRNLNTLSSEESVYRAVSTFPGMRRVLLIRDKLTRMSCEFAFVEFDSPHRTGAYRRDASGGSEPGNRLVRQSG</sequence>
<feature type="compositionally biased region" description="Basic and acidic residues" evidence="8">
    <location>
        <begin position="10"/>
        <end position="22"/>
    </location>
</feature>
<feature type="compositionally biased region" description="Basic residues" evidence="8">
    <location>
        <begin position="23"/>
        <end position="64"/>
    </location>
</feature>
<gene>
    <name evidence="11" type="ORF">BCR43DRAFT_209732</name>
</gene>
<dbReference type="PROSITE" id="PS50199">
    <property type="entry name" value="ZF_RANBP2_2"/>
    <property type="match status" value="1"/>
</dbReference>
<dbReference type="GO" id="GO:0000398">
    <property type="term" value="P:mRNA splicing, via spliceosome"/>
    <property type="evidence" value="ECO:0007669"/>
    <property type="project" value="TreeGrafter"/>
</dbReference>
<evidence type="ECO:0000259" key="10">
    <source>
        <dbReference type="PROSITE" id="PS50199"/>
    </source>
</evidence>
<name>A0A1X2HJU4_SYNRA</name>
<dbReference type="EMBL" id="MCGN01000003">
    <property type="protein sequence ID" value="ORY98866.1"/>
    <property type="molecule type" value="Genomic_DNA"/>
</dbReference>
<dbReference type="SUPFAM" id="SSF54928">
    <property type="entry name" value="RNA-binding domain, RBD"/>
    <property type="match status" value="1"/>
</dbReference>
<dbReference type="PANTHER" id="PTHR13948:SF3">
    <property type="entry name" value="FI21118P1"/>
    <property type="match status" value="1"/>
</dbReference>
<keyword evidence="2" id="KW-0479">Metal-binding</keyword>
<comment type="subcellular location">
    <subcellularLocation>
        <location evidence="1">Nucleus</location>
    </subcellularLocation>
</comment>
<evidence type="ECO:0008006" key="13">
    <source>
        <dbReference type="Google" id="ProtNLM"/>
    </source>
</evidence>
<dbReference type="SMART" id="SM00360">
    <property type="entry name" value="RRM"/>
    <property type="match status" value="2"/>
</dbReference>
<dbReference type="InterPro" id="IPR001876">
    <property type="entry name" value="Znf_RanBP2"/>
</dbReference>
<dbReference type="PANTHER" id="PTHR13948">
    <property type="entry name" value="RNA-BINDING PROTEIN"/>
    <property type="match status" value="1"/>
</dbReference>
<organism evidence="11 12">
    <name type="scientific">Syncephalastrum racemosum</name>
    <name type="common">Filamentous fungus</name>
    <dbReference type="NCBI Taxonomy" id="13706"/>
    <lineage>
        <taxon>Eukaryota</taxon>
        <taxon>Fungi</taxon>
        <taxon>Fungi incertae sedis</taxon>
        <taxon>Mucoromycota</taxon>
        <taxon>Mucoromycotina</taxon>
        <taxon>Mucoromycetes</taxon>
        <taxon>Mucorales</taxon>
        <taxon>Syncephalastraceae</taxon>
        <taxon>Syncephalastrum</taxon>
    </lineage>
</organism>
<feature type="region of interest" description="Disordered" evidence="8">
    <location>
        <begin position="317"/>
        <end position="337"/>
    </location>
</feature>
<keyword evidence="12" id="KW-1185">Reference proteome</keyword>
<dbReference type="GO" id="GO:0008270">
    <property type="term" value="F:zinc ion binding"/>
    <property type="evidence" value="ECO:0007669"/>
    <property type="project" value="UniProtKB-KW"/>
</dbReference>
<dbReference type="Proteomes" id="UP000242180">
    <property type="component" value="Unassembled WGS sequence"/>
</dbReference>
<dbReference type="PROSITE" id="PS50102">
    <property type="entry name" value="RRM"/>
    <property type="match status" value="1"/>
</dbReference>
<proteinExistence type="predicted"/>
<dbReference type="GO" id="GO:0005634">
    <property type="term" value="C:nucleus"/>
    <property type="evidence" value="ECO:0007669"/>
    <property type="project" value="UniProtKB-SubCell"/>
</dbReference>
<dbReference type="AlphaFoldDB" id="A0A1X2HJU4"/>
<evidence type="ECO:0000256" key="3">
    <source>
        <dbReference type="ARBA" id="ARBA00022771"/>
    </source>
</evidence>
<dbReference type="InterPro" id="IPR000504">
    <property type="entry name" value="RRM_dom"/>
</dbReference>
<evidence type="ECO:0000256" key="2">
    <source>
        <dbReference type="ARBA" id="ARBA00022723"/>
    </source>
</evidence>
<dbReference type="InterPro" id="IPR012677">
    <property type="entry name" value="Nucleotide-bd_a/b_plait_sf"/>
</dbReference>
<dbReference type="STRING" id="13706.A0A1X2HJU4"/>
<accession>A0A1X2HJU4</accession>
<evidence type="ECO:0000313" key="11">
    <source>
        <dbReference type="EMBL" id="ORY98866.1"/>
    </source>
</evidence>
<evidence type="ECO:0000256" key="7">
    <source>
        <dbReference type="PROSITE-ProRule" id="PRU00322"/>
    </source>
</evidence>
<comment type="caution">
    <text evidence="11">The sequence shown here is derived from an EMBL/GenBank/DDBJ whole genome shotgun (WGS) entry which is preliminary data.</text>
</comment>
<keyword evidence="4" id="KW-0862">Zinc</keyword>
<dbReference type="OMA" id="RRNCIEC"/>
<evidence type="ECO:0000256" key="8">
    <source>
        <dbReference type="SAM" id="MobiDB-lite"/>
    </source>
</evidence>
<dbReference type="PROSITE" id="PS01358">
    <property type="entry name" value="ZF_RANBP2_1"/>
    <property type="match status" value="1"/>
</dbReference>
<evidence type="ECO:0000259" key="9">
    <source>
        <dbReference type="PROSITE" id="PS50102"/>
    </source>
</evidence>
<dbReference type="Pfam" id="PF00076">
    <property type="entry name" value="RRM_1"/>
    <property type="match status" value="2"/>
</dbReference>
<dbReference type="InterPro" id="IPR035979">
    <property type="entry name" value="RBD_domain_sf"/>
</dbReference>